<evidence type="ECO:0000313" key="1">
    <source>
        <dbReference type="EMBL" id="QHI69932.1"/>
    </source>
</evidence>
<gene>
    <name evidence="1" type="ORF">GT409_10875</name>
</gene>
<evidence type="ECO:0000313" key="2">
    <source>
        <dbReference type="Proteomes" id="UP000464954"/>
    </source>
</evidence>
<proteinExistence type="predicted"/>
<organism evidence="1 2">
    <name type="scientific">Tichowtungia aerotolerans</name>
    <dbReference type="NCBI Taxonomy" id="2697043"/>
    <lineage>
        <taxon>Bacteria</taxon>
        <taxon>Pseudomonadati</taxon>
        <taxon>Kiritimatiellota</taxon>
        <taxon>Tichowtungiia</taxon>
        <taxon>Tichowtungiales</taxon>
        <taxon>Tichowtungiaceae</taxon>
        <taxon>Tichowtungia</taxon>
    </lineage>
</organism>
<protein>
    <submittedName>
        <fullName evidence="1">Uncharacterized protein</fullName>
    </submittedName>
</protein>
<dbReference type="KEGG" id="taer:GT409_10875"/>
<dbReference type="RefSeq" id="WP_160629113.1">
    <property type="nucleotide sequence ID" value="NZ_CP047593.1"/>
</dbReference>
<name>A0A6P1M7C2_9BACT</name>
<sequence length="171" mass="19256">MINVDALISLEQTTDGGFHCGRGEVVSVKTPDDRKVEFVTFEDGRQLALVNSAMGYPAYYPVQDVKIEKPLKAVLMDLDGTTVHSEHFWIWIIEKTTASLQGDSKFRLEAARFRPTGIKQMAGSIVIADHRGSPDMEIRVGENGCGWNRLKDKVLWFFHTQESSLFEETCC</sequence>
<accession>A0A6P1M7C2</accession>
<dbReference type="AlphaFoldDB" id="A0A6P1M7C2"/>
<keyword evidence="2" id="KW-1185">Reference proteome</keyword>
<reference evidence="1 2" key="1">
    <citation type="submission" date="2020-01" db="EMBL/GenBank/DDBJ databases">
        <title>Ponticoccus aerotolerans gen. nov., sp. nov., an anaerobic bacterium and proposal of Ponticoccusceae fam. nov., Ponticoccusles ord. nov. and Ponticoccuse classis nov. in the phylum Kiritimatiellaeota.</title>
        <authorList>
            <person name="Zhou L.Y."/>
            <person name="Du Z.J."/>
        </authorList>
    </citation>
    <scope>NUCLEOTIDE SEQUENCE [LARGE SCALE GENOMIC DNA]</scope>
    <source>
        <strain evidence="1 2">S-5007</strain>
    </source>
</reference>
<dbReference type="EMBL" id="CP047593">
    <property type="protein sequence ID" value="QHI69932.1"/>
    <property type="molecule type" value="Genomic_DNA"/>
</dbReference>
<dbReference type="Proteomes" id="UP000464954">
    <property type="component" value="Chromosome"/>
</dbReference>